<reference evidence="2" key="1">
    <citation type="journal article" date="2019" name="Int. J. Syst. Evol. Microbiol.">
        <title>The Global Catalogue of Microorganisms (GCM) 10K type strain sequencing project: providing services to taxonomists for standard genome sequencing and annotation.</title>
        <authorList>
            <consortium name="The Broad Institute Genomics Platform"/>
            <consortium name="The Broad Institute Genome Sequencing Center for Infectious Disease"/>
            <person name="Wu L."/>
            <person name="Ma J."/>
        </authorList>
    </citation>
    <scope>NUCLEOTIDE SEQUENCE [LARGE SCALE GENOMIC DNA]</scope>
    <source>
        <strain evidence="2">CCM 8479</strain>
    </source>
</reference>
<name>A0ABW0DH81_STRFI</name>
<protein>
    <submittedName>
        <fullName evidence="1">Phytanoyl-CoA dioxygenase family protein</fullName>
    </submittedName>
</protein>
<proteinExistence type="predicted"/>
<keyword evidence="2" id="KW-1185">Reference proteome</keyword>
<evidence type="ECO:0000313" key="2">
    <source>
        <dbReference type="Proteomes" id="UP001596156"/>
    </source>
</evidence>
<keyword evidence="1" id="KW-0560">Oxidoreductase</keyword>
<gene>
    <name evidence="1" type="ORF">ACFPN6_26900</name>
</gene>
<dbReference type="InterPro" id="IPR008775">
    <property type="entry name" value="Phytyl_CoA_dOase-like"/>
</dbReference>
<dbReference type="Proteomes" id="UP001596156">
    <property type="component" value="Unassembled WGS sequence"/>
</dbReference>
<organism evidence="1 2">
    <name type="scientific">Streptomyces fimbriatus</name>
    <dbReference type="NCBI Taxonomy" id="68197"/>
    <lineage>
        <taxon>Bacteria</taxon>
        <taxon>Bacillati</taxon>
        <taxon>Actinomycetota</taxon>
        <taxon>Actinomycetes</taxon>
        <taxon>Kitasatosporales</taxon>
        <taxon>Streptomycetaceae</taxon>
        <taxon>Streptomyces</taxon>
    </lineage>
</organism>
<dbReference type="PANTHER" id="PTHR20883:SF48">
    <property type="entry name" value="ECTOINE DIOXYGENASE"/>
    <property type="match status" value="1"/>
</dbReference>
<dbReference type="RefSeq" id="WP_344642489.1">
    <property type="nucleotide sequence ID" value="NZ_BAAASS010000002.1"/>
</dbReference>
<dbReference type="SUPFAM" id="SSF51197">
    <property type="entry name" value="Clavaminate synthase-like"/>
    <property type="match status" value="1"/>
</dbReference>
<dbReference type="PANTHER" id="PTHR20883">
    <property type="entry name" value="PHYTANOYL-COA DIOXYGENASE DOMAIN CONTAINING 1"/>
    <property type="match status" value="1"/>
</dbReference>
<dbReference type="GO" id="GO:0051213">
    <property type="term" value="F:dioxygenase activity"/>
    <property type="evidence" value="ECO:0007669"/>
    <property type="project" value="UniProtKB-KW"/>
</dbReference>
<dbReference type="Gene3D" id="2.60.120.620">
    <property type="entry name" value="q2cbj1_9rhob like domain"/>
    <property type="match status" value="1"/>
</dbReference>
<dbReference type="EMBL" id="JBHSKL010000037">
    <property type="protein sequence ID" value="MFC5228135.1"/>
    <property type="molecule type" value="Genomic_DNA"/>
</dbReference>
<sequence length="268" mass="29129">MSLNSRNSPDLLDKQVERGFVLLPRLLGAAETTALGEAAEAVLARVTGEVRDGRADVTVWPDGHRLEKVDGTTVHWEPEARPPAVRSLSPVTHLAPVLDALWDDDRITTPMRRIIGGDELGRFTSKLNFKRAGVGSEFCWHQDYPYWYCCAGPAARDVATAMVFLDDVTADNGALQIVPGSHRAGPAPRDRAEPTGLLVDAARTDVRGAVTVEAPAGSVLMFPGLVVHRSGPNRTGRDRRSLLLCFQPAGRPELADLPYRAERLSDLP</sequence>
<comment type="caution">
    <text evidence="1">The sequence shown here is derived from an EMBL/GenBank/DDBJ whole genome shotgun (WGS) entry which is preliminary data.</text>
</comment>
<evidence type="ECO:0000313" key="1">
    <source>
        <dbReference type="EMBL" id="MFC5228135.1"/>
    </source>
</evidence>
<dbReference type="Pfam" id="PF05721">
    <property type="entry name" value="PhyH"/>
    <property type="match status" value="1"/>
</dbReference>
<keyword evidence="1" id="KW-0223">Dioxygenase</keyword>
<accession>A0ABW0DH81</accession>